<feature type="transmembrane region" description="Helical" evidence="1">
    <location>
        <begin position="334"/>
        <end position="357"/>
    </location>
</feature>
<feature type="transmembrane region" description="Helical" evidence="1">
    <location>
        <begin position="377"/>
        <end position="403"/>
    </location>
</feature>
<keyword evidence="1" id="KW-0812">Transmembrane</keyword>
<evidence type="ECO:0008006" key="4">
    <source>
        <dbReference type="Google" id="ProtNLM"/>
    </source>
</evidence>
<proteinExistence type="predicted"/>
<gene>
    <name evidence="2" type="ORF">COS78_03870</name>
</gene>
<accession>A0A2M7AR79</accession>
<evidence type="ECO:0000313" key="3">
    <source>
        <dbReference type="Proteomes" id="UP000231407"/>
    </source>
</evidence>
<dbReference type="Proteomes" id="UP000231407">
    <property type="component" value="Unassembled WGS sequence"/>
</dbReference>
<dbReference type="AlphaFoldDB" id="A0A2M7AR79"/>
<sequence length="870" mass="101622">MPALHWIRKHTQILILTLIVSLLCIKNYTPGTYLIGWDNLMPELNIWLNLKRSLLAVWQQYQGLGLVGGMGHATDFIRQLLILPFTLILPNSLIRYLWHFAMIYLGTFGVYFGLKETFPKPLIAFCSALFYLLNFGSIQYFWVPFEPFSTFWGFFPWLIFSLENYLSKPSPKNLKIFLLLNILAIPSFYIQTIFIVYLLCIFTLLFCHFLCHPKFTSIKKSFITFTLIITVNAFWLLPFTYFLKNNLAAPRQAYGNLMATQETLNRNQLRGTLSDFALLRSYYYDFPASDSYLMAPWINHFSNFYFLICGYFLFVLVIIGLISPLFKKNERTPFSLFIVFLFLISCIALLTTTTPFSQINSFFRQFSFLDQVFRSPWTKFVVPTIFSFTLLSAHGLDTLIKLFTSIKYSKTSTPLFISSLFLIVLGSLTFPSFLGQYISPKMRNVIPSEYLKLFRFFNQLPATGRIAIFPQGSFWGWTNYKWKTSGSGFLWYSLPQPILDRAFDVWNLKNEQYYWELTSAIQQRNPLALQSIFDKYSIEYVVFDNNVFFPDEKIYSKLSTPTKELLTLVPGLKLITTFNRLVIFQYQNPTKLFEISTIIDTPPITTFQNNFPIPTDLNFSQAIKPNSHSPLENPKTIVVSDSFDSFFHLENKLSHNLLGFNFPTLSFDRDYLLKIDSRNLKGYPLTVSVFDDNSHFKFLFSKLNQNSDWRSQYYLIPKMEKKSFDLGLTVLFDNSGFNQIPSSNDLREPLIIPYNSQTDLIEQYRSPPRNYLNSSNHTFFYQTKTSDQNQKYLVLPQSHDSGWIAFHLDKLIPRFLQHLTINNWANGWNIENVNNQTIYILFWPQLLEFLGFGLLFTIPLLISRWHTGAK</sequence>
<reference evidence="3" key="1">
    <citation type="submission" date="2017-09" db="EMBL/GenBank/DDBJ databases">
        <title>Depth-based differentiation of microbial function through sediment-hosted aquifers and enrichment of novel symbionts in the deep terrestrial subsurface.</title>
        <authorList>
            <person name="Probst A.J."/>
            <person name="Ladd B."/>
            <person name="Jarett J.K."/>
            <person name="Geller-Mcgrath D.E."/>
            <person name="Sieber C.M.K."/>
            <person name="Emerson J.B."/>
            <person name="Anantharaman K."/>
            <person name="Thomas B.C."/>
            <person name="Malmstrom R."/>
            <person name="Stieglmeier M."/>
            <person name="Klingl A."/>
            <person name="Woyke T."/>
            <person name="Ryan C.M."/>
            <person name="Banfield J.F."/>
        </authorList>
    </citation>
    <scope>NUCLEOTIDE SEQUENCE [LARGE SCALE GENOMIC DNA]</scope>
</reference>
<feature type="transmembrane region" description="Helical" evidence="1">
    <location>
        <begin position="223"/>
        <end position="243"/>
    </location>
</feature>
<protein>
    <recommendedName>
        <fullName evidence="4">Membrane protein 6-pyruvoyl-tetrahydropterin synthase-related domain-containing protein</fullName>
    </recommendedName>
</protein>
<feature type="transmembrane region" description="Helical" evidence="1">
    <location>
        <begin position="840"/>
        <end position="862"/>
    </location>
</feature>
<feature type="transmembrane region" description="Helical" evidence="1">
    <location>
        <begin position="195"/>
        <end position="211"/>
    </location>
</feature>
<name>A0A2M7AR79_9BACT</name>
<evidence type="ECO:0000313" key="2">
    <source>
        <dbReference type="EMBL" id="PIU73117.1"/>
    </source>
</evidence>
<feature type="transmembrane region" description="Helical" evidence="1">
    <location>
        <begin position="121"/>
        <end position="142"/>
    </location>
</feature>
<organism evidence="2 3">
    <name type="scientific">Candidatus Shapirobacteria bacterium CG06_land_8_20_14_3_00_40_12</name>
    <dbReference type="NCBI Taxonomy" id="1974881"/>
    <lineage>
        <taxon>Bacteria</taxon>
        <taxon>Candidatus Shapironibacteriota</taxon>
    </lineage>
</organism>
<feature type="transmembrane region" description="Helical" evidence="1">
    <location>
        <begin position="96"/>
        <end position="114"/>
    </location>
</feature>
<comment type="caution">
    <text evidence="2">The sequence shown here is derived from an EMBL/GenBank/DDBJ whole genome shotgun (WGS) entry which is preliminary data.</text>
</comment>
<feature type="transmembrane region" description="Helical" evidence="1">
    <location>
        <begin position="415"/>
        <end position="434"/>
    </location>
</feature>
<keyword evidence="1" id="KW-0472">Membrane</keyword>
<feature type="transmembrane region" description="Helical" evidence="1">
    <location>
        <begin position="304"/>
        <end position="322"/>
    </location>
</feature>
<evidence type="ECO:0000256" key="1">
    <source>
        <dbReference type="SAM" id="Phobius"/>
    </source>
</evidence>
<feature type="transmembrane region" description="Helical" evidence="1">
    <location>
        <begin position="12"/>
        <end position="29"/>
    </location>
</feature>
<keyword evidence="1" id="KW-1133">Transmembrane helix</keyword>
<dbReference type="EMBL" id="PEWA01000053">
    <property type="protein sequence ID" value="PIU73117.1"/>
    <property type="molecule type" value="Genomic_DNA"/>
</dbReference>